<dbReference type="EMBL" id="JAAPAO010003538">
    <property type="protein sequence ID" value="KAF4646408.1"/>
    <property type="molecule type" value="Genomic_DNA"/>
</dbReference>
<comment type="caution">
    <text evidence="1">The sequence shown here is derived from an EMBL/GenBank/DDBJ whole genome shotgun (WGS) entry which is preliminary data.</text>
</comment>
<dbReference type="Proteomes" id="UP000591131">
    <property type="component" value="Unassembled WGS sequence"/>
</dbReference>
<organism evidence="1 2">
    <name type="scientific">Perkinsus chesapeaki</name>
    <name type="common">Clam parasite</name>
    <name type="synonym">Perkinsus andrewsi</name>
    <dbReference type="NCBI Taxonomy" id="330153"/>
    <lineage>
        <taxon>Eukaryota</taxon>
        <taxon>Sar</taxon>
        <taxon>Alveolata</taxon>
        <taxon>Perkinsozoa</taxon>
        <taxon>Perkinsea</taxon>
        <taxon>Perkinsida</taxon>
        <taxon>Perkinsidae</taxon>
        <taxon>Perkinsus</taxon>
    </lineage>
</organism>
<sequence length="149" mass="15779">PATDSTPTTTSPAVGVHHVQHETDENAPLDQFDDPPTTLPDGSLCAVIDSLSLGQVDYDQADIVVELRGLGQSSLTGKSLTTIATTVTVGQNADTLGEVEWLLDSGCALHLIDKDTHPWLCNARSVPLTKPVKLIFANGTSQLVHEAKL</sequence>
<name>A0A7J6KH10_PERCH</name>
<reference evidence="1 2" key="1">
    <citation type="submission" date="2020-04" db="EMBL/GenBank/DDBJ databases">
        <title>Perkinsus chesapeaki whole genome sequence.</title>
        <authorList>
            <person name="Bogema D.R."/>
        </authorList>
    </citation>
    <scope>NUCLEOTIDE SEQUENCE [LARGE SCALE GENOMIC DNA]</scope>
    <source>
        <strain evidence="1">ATCC PRA-425</strain>
    </source>
</reference>
<accession>A0A7J6KH10</accession>
<dbReference type="OrthoDB" id="439808at2759"/>
<proteinExistence type="predicted"/>
<gene>
    <name evidence="1" type="ORF">FOL47_006370</name>
</gene>
<dbReference type="AlphaFoldDB" id="A0A7J6KH10"/>
<feature type="non-terminal residue" evidence="1">
    <location>
        <position position="1"/>
    </location>
</feature>
<keyword evidence="2" id="KW-1185">Reference proteome</keyword>
<protein>
    <submittedName>
        <fullName evidence="1">Uncharacterized protein</fullName>
    </submittedName>
</protein>
<feature type="non-terminal residue" evidence="1">
    <location>
        <position position="149"/>
    </location>
</feature>
<evidence type="ECO:0000313" key="1">
    <source>
        <dbReference type="EMBL" id="KAF4646408.1"/>
    </source>
</evidence>
<evidence type="ECO:0000313" key="2">
    <source>
        <dbReference type="Proteomes" id="UP000591131"/>
    </source>
</evidence>